<dbReference type="Proteomes" id="UP000469125">
    <property type="component" value="Unassembled WGS sequence"/>
</dbReference>
<feature type="DNA-binding region" description="H-T-H motif" evidence="3">
    <location>
        <begin position="32"/>
        <end position="51"/>
    </location>
</feature>
<organism evidence="5 6">
    <name type="scientific">Ornithinibacillus caprae</name>
    <dbReference type="NCBI Taxonomy" id="2678566"/>
    <lineage>
        <taxon>Bacteria</taxon>
        <taxon>Bacillati</taxon>
        <taxon>Bacillota</taxon>
        <taxon>Bacilli</taxon>
        <taxon>Bacillales</taxon>
        <taxon>Bacillaceae</taxon>
        <taxon>Ornithinibacillus</taxon>
    </lineage>
</organism>
<name>A0A6N8FP19_9BACI</name>
<protein>
    <submittedName>
        <fullName evidence="5">TetR family transcriptional regulator</fullName>
    </submittedName>
</protein>
<dbReference type="RefSeq" id="WP_155670997.1">
    <property type="nucleotide sequence ID" value="NZ_WOCA01000020.1"/>
</dbReference>
<accession>A0A6N8FP19</accession>
<dbReference type="Gene3D" id="1.10.357.10">
    <property type="entry name" value="Tetracycline Repressor, domain 2"/>
    <property type="match status" value="1"/>
</dbReference>
<dbReference type="AlphaFoldDB" id="A0A6N8FP19"/>
<dbReference type="Pfam" id="PF21351">
    <property type="entry name" value="TetR_C_41"/>
    <property type="match status" value="1"/>
</dbReference>
<dbReference type="PANTHER" id="PTHR43479">
    <property type="entry name" value="ACREF/ENVCD OPERON REPRESSOR-RELATED"/>
    <property type="match status" value="1"/>
</dbReference>
<dbReference type="PRINTS" id="PR00455">
    <property type="entry name" value="HTHTETR"/>
</dbReference>
<evidence type="ECO:0000259" key="4">
    <source>
        <dbReference type="PROSITE" id="PS50977"/>
    </source>
</evidence>
<dbReference type="EMBL" id="WOCA01000020">
    <property type="protein sequence ID" value="MUK90314.1"/>
    <property type="molecule type" value="Genomic_DNA"/>
</dbReference>
<evidence type="ECO:0000313" key="6">
    <source>
        <dbReference type="Proteomes" id="UP000469125"/>
    </source>
</evidence>
<dbReference type="InterPro" id="IPR023772">
    <property type="entry name" value="DNA-bd_HTH_TetR-type_CS"/>
</dbReference>
<dbReference type="PROSITE" id="PS01081">
    <property type="entry name" value="HTH_TETR_1"/>
    <property type="match status" value="1"/>
</dbReference>
<dbReference type="Pfam" id="PF00440">
    <property type="entry name" value="TetR_N"/>
    <property type="match status" value="1"/>
</dbReference>
<proteinExistence type="predicted"/>
<dbReference type="SUPFAM" id="SSF46689">
    <property type="entry name" value="Homeodomain-like"/>
    <property type="match status" value="1"/>
</dbReference>
<dbReference type="InterPro" id="IPR009057">
    <property type="entry name" value="Homeodomain-like_sf"/>
</dbReference>
<feature type="domain" description="HTH tetR-type" evidence="4">
    <location>
        <begin position="9"/>
        <end position="69"/>
    </location>
</feature>
<comment type="caution">
    <text evidence="5">The sequence shown here is derived from an EMBL/GenBank/DDBJ whole genome shotgun (WGS) entry which is preliminary data.</text>
</comment>
<dbReference type="InterPro" id="IPR049484">
    <property type="entry name" value="Rv0078-like_C"/>
</dbReference>
<keyword evidence="6" id="KW-1185">Reference proteome</keyword>
<evidence type="ECO:0000313" key="5">
    <source>
        <dbReference type="EMBL" id="MUK90314.1"/>
    </source>
</evidence>
<sequence length="200" mass="22858">MRRTKEEASITIKRIMDIAKQQFREKGYAHVTLEDIVKEANLTRGAIYHHFKNKKGLFLAVFEEVQMEIANKVEAEAEKSDDLWVQLLNGCRAFIDSAAEDKNQRILLIDGPAVLGWDTFRRMDQKYSMSSLKEHLHLMLEHGVIVINHTSIDALTHSLSGAMNEAALWIAENPDHQQSSREVMYTIESFLTGFKPATDK</sequence>
<reference evidence="5 6" key="1">
    <citation type="submission" date="2019-11" db="EMBL/GenBank/DDBJ databases">
        <authorList>
            <person name="Li X."/>
        </authorList>
    </citation>
    <scope>NUCLEOTIDE SEQUENCE [LARGE SCALE GENOMIC DNA]</scope>
    <source>
        <strain evidence="5 6">L9</strain>
    </source>
</reference>
<dbReference type="InterPro" id="IPR001647">
    <property type="entry name" value="HTH_TetR"/>
</dbReference>
<keyword evidence="2 3" id="KW-0238">DNA-binding</keyword>
<dbReference type="PANTHER" id="PTHR43479:SF11">
    <property type="entry name" value="ACREF_ENVCD OPERON REPRESSOR-RELATED"/>
    <property type="match status" value="1"/>
</dbReference>
<gene>
    <name evidence="5" type="ORF">GMD78_18230</name>
</gene>
<evidence type="ECO:0000256" key="3">
    <source>
        <dbReference type="PROSITE-ProRule" id="PRU00335"/>
    </source>
</evidence>
<dbReference type="GO" id="GO:0003677">
    <property type="term" value="F:DNA binding"/>
    <property type="evidence" value="ECO:0007669"/>
    <property type="project" value="UniProtKB-UniRule"/>
</dbReference>
<dbReference type="PROSITE" id="PS50977">
    <property type="entry name" value="HTH_TETR_2"/>
    <property type="match status" value="1"/>
</dbReference>
<keyword evidence="1" id="KW-0678">Repressor</keyword>
<evidence type="ECO:0000256" key="1">
    <source>
        <dbReference type="ARBA" id="ARBA00022491"/>
    </source>
</evidence>
<evidence type="ECO:0000256" key="2">
    <source>
        <dbReference type="ARBA" id="ARBA00023125"/>
    </source>
</evidence>
<dbReference type="InterPro" id="IPR050624">
    <property type="entry name" value="HTH-type_Tx_Regulator"/>
</dbReference>